<gene>
    <name evidence="6" type="ORF">BH719_00100</name>
</gene>
<dbReference type="RefSeq" id="WP_009399662.1">
    <property type="nucleotide sequence ID" value="NZ_CP017298.1"/>
</dbReference>
<name>A0A1D8B035_9ACTO</name>
<dbReference type="Pfam" id="PF04228">
    <property type="entry name" value="Zn_peptidase"/>
    <property type="match status" value="1"/>
</dbReference>
<evidence type="ECO:0000256" key="4">
    <source>
        <dbReference type="ARBA" id="ARBA00023136"/>
    </source>
</evidence>
<sequence length="297" mass="31334">MSFNDNIQLDPSRVRTSAGRRAAGIGGGSVLGAIIVFAVAHFTGIDLSQFLGSSQPGPAPAGQTVDVSGCTSGADANARVECRMVATASSLDEVWRAQLASQGGGTDYQLPDFQIFTGSVSTACGNATSAVGPFYCPGDSTVYLDLGFFEQMVSDYGASGAALAQEYVVAHEWGHHIQNLRGVFRDHNTQERGEQGAGVRSELQADCYAGVWMHWASQTADPNTGEPFLRVPSAEEIDGALTTAQAIGDDRLQQRYQGSTNSESWTHGSAAQRSQWLRTGLDSGSIAACDTWSAARV</sequence>
<comment type="subcellular location">
    <subcellularLocation>
        <location evidence="1">Membrane</location>
        <topology evidence="1">Single-pass membrane protein</topology>
    </subcellularLocation>
</comment>
<proteinExistence type="predicted"/>
<accession>A0A1D8B035</accession>
<dbReference type="PANTHER" id="PTHR30168:SF0">
    <property type="entry name" value="INNER MEMBRANE PROTEIN"/>
    <property type="match status" value="1"/>
</dbReference>
<dbReference type="AlphaFoldDB" id="A0A1D8B035"/>
<keyword evidence="2 5" id="KW-0812">Transmembrane</keyword>
<organism evidence="6 7">
    <name type="scientific">Pauljensenia hongkongensis</name>
    <dbReference type="NCBI Taxonomy" id="178339"/>
    <lineage>
        <taxon>Bacteria</taxon>
        <taxon>Bacillati</taxon>
        <taxon>Actinomycetota</taxon>
        <taxon>Actinomycetes</taxon>
        <taxon>Actinomycetales</taxon>
        <taxon>Actinomycetaceae</taxon>
        <taxon>Pauljensenia</taxon>
    </lineage>
</organism>
<reference evidence="6 7" key="1">
    <citation type="submission" date="2016-09" db="EMBL/GenBank/DDBJ databases">
        <title>Complete genome sequence of Actinomyces hongkongensis HKU8.</title>
        <authorList>
            <person name="Gao Y.-X."/>
            <person name="Zhou Y.-Y."/>
            <person name="Xie Y."/>
            <person name="Wang M."/>
            <person name="Wang S.-J."/>
            <person name="Shen S.-G."/>
        </authorList>
    </citation>
    <scope>NUCLEOTIDE SEQUENCE [LARGE SCALE GENOMIC DNA]</scope>
    <source>
        <strain evidence="6 7">HKU8</strain>
    </source>
</reference>
<evidence type="ECO:0000256" key="5">
    <source>
        <dbReference type="SAM" id="Phobius"/>
    </source>
</evidence>
<dbReference type="InterPro" id="IPR007343">
    <property type="entry name" value="Uncharacterised_pept_Zn_put"/>
</dbReference>
<evidence type="ECO:0000256" key="2">
    <source>
        <dbReference type="ARBA" id="ARBA00022692"/>
    </source>
</evidence>
<dbReference type="GO" id="GO:0016020">
    <property type="term" value="C:membrane"/>
    <property type="evidence" value="ECO:0007669"/>
    <property type="project" value="UniProtKB-SubCell"/>
</dbReference>
<dbReference type="PANTHER" id="PTHR30168">
    <property type="entry name" value="PUTATIVE MEMBRANE PROTEIN YPFJ"/>
    <property type="match status" value="1"/>
</dbReference>
<dbReference type="OrthoDB" id="9774900at2"/>
<dbReference type="STRING" id="178339.BH719_00100"/>
<protein>
    <submittedName>
        <fullName evidence="6">Neutral zinc metallopeptidase</fullName>
    </submittedName>
</protein>
<dbReference type="SUPFAM" id="SSF55486">
    <property type="entry name" value="Metalloproteases ('zincins'), catalytic domain"/>
    <property type="match status" value="1"/>
</dbReference>
<dbReference type="Proteomes" id="UP000095214">
    <property type="component" value="Chromosome"/>
</dbReference>
<dbReference type="KEGG" id="phon:BH719_00100"/>
<evidence type="ECO:0000313" key="7">
    <source>
        <dbReference type="Proteomes" id="UP000095214"/>
    </source>
</evidence>
<keyword evidence="4 5" id="KW-0472">Membrane</keyword>
<evidence type="ECO:0000256" key="3">
    <source>
        <dbReference type="ARBA" id="ARBA00022989"/>
    </source>
</evidence>
<dbReference type="EMBL" id="CP017298">
    <property type="protein sequence ID" value="AOS46496.1"/>
    <property type="molecule type" value="Genomic_DNA"/>
</dbReference>
<evidence type="ECO:0000313" key="6">
    <source>
        <dbReference type="EMBL" id="AOS46496.1"/>
    </source>
</evidence>
<keyword evidence="7" id="KW-1185">Reference proteome</keyword>
<keyword evidence="3 5" id="KW-1133">Transmembrane helix</keyword>
<feature type="transmembrane region" description="Helical" evidence="5">
    <location>
        <begin position="21"/>
        <end position="42"/>
    </location>
</feature>
<evidence type="ECO:0000256" key="1">
    <source>
        <dbReference type="ARBA" id="ARBA00004167"/>
    </source>
</evidence>